<sequence>MINHTFFLPLFFRHNVPTTMSFTQPIKIYVQHLGQQKLIQEARYIIDMHLKYNTLQKYCIQAFLNEIPLKKNQRDCGLHGIACLVMQHCPDAVPQLIALHCQSAGYKKAVCFCHTYRKDRCDCLETYRVVKNRQSVSVWKAKENHPSL</sequence>
<evidence type="ECO:0000313" key="1">
    <source>
        <dbReference type="EMBL" id="MEQ2204396.1"/>
    </source>
</evidence>
<reference evidence="1 2" key="1">
    <citation type="submission" date="2021-06" db="EMBL/GenBank/DDBJ databases">
        <authorList>
            <person name="Palmer J.M."/>
        </authorList>
    </citation>
    <scope>NUCLEOTIDE SEQUENCE [LARGE SCALE GENOMIC DNA]</scope>
    <source>
        <strain evidence="1 2">XC_2019</strain>
        <tissue evidence="1">Muscle</tissue>
    </source>
</reference>
<dbReference type="EMBL" id="JAHRIN010036268">
    <property type="protein sequence ID" value="MEQ2204396.1"/>
    <property type="molecule type" value="Genomic_DNA"/>
</dbReference>
<gene>
    <name evidence="1" type="ORF">XENOCAPTIV_012667</name>
</gene>
<name>A0ABV0R9P4_9TELE</name>
<accession>A0ABV0R9P4</accession>
<keyword evidence="2" id="KW-1185">Reference proteome</keyword>
<proteinExistence type="predicted"/>
<dbReference type="Proteomes" id="UP001434883">
    <property type="component" value="Unassembled WGS sequence"/>
</dbReference>
<organism evidence="1 2">
    <name type="scientific">Xenoophorus captivus</name>
    <dbReference type="NCBI Taxonomy" id="1517983"/>
    <lineage>
        <taxon>Eukaryota</taxon>
        <taxon>Metazoa</taxon>
        <taxon>Chordata</taxon>
        <taxon>Craniata</taxon>
        <taxon>Vertebrata</taxon>
        <taxon>Euteleostomi</taxon>
        <taxon>Actinopterygii</taxon>
        <taxon>Neopterygii</taxon>
        <taxon>Teleostei</taxon>
        <taxon>Neoteleostei</taxon>
        <taxon>Acanthomorphata</taxon>
        <taxon>Ovalentaria</taxon>
        <taxon>Atherinomorphae</taxon>
        <taxon>Cyprinodontiformes</taxon>
        <taxon>Goodeidae</taxon>
        <taxon>Xenoophorus</taxon>
    </lineage>
</organism>
<evidence type="ECO:0000313" key="2">
    <source>
        <dbReference type="Proteomes" id="UP001434883"/>
    </source>
</evidence>
<protein>
    <submittedName>
        <fullName evidence="1">Uncharacterized protein</fullName>
    </submittedName>
</protein>
<comment type="caution">
    <text evidence="1">The sequence shown here is derived from an EMBL/GenBank/DDBJ whole genome shotgun (WGS) entry which is preliminary data.</text>
</comment>